<dbReference type="CAZy" id="GT83">
    <property type="family name" value="Glycosyltransferase Family 83"/>
</dbReference>
<dbReference type="EMBL" id="CP001359">
    <property type="protein sequence ID" value="ACL66832.1"/>
    <property type="molecule type" value="Genomic_DNA"/>
</dbReference>
<dbReference type="GO" id="GO:0009103">
    <property type="term" value="P:lipopolysaccharide biosynthetic process"/>
    <property type="evidence" value="ECO:0007669"/>
    <property type="project" value="UniProtKB-ARBA"/>
</dbReference>
<dbReference type="PANTHER" id="PTHR33908">
    <property type="entry name" value="MANNOSYLTRANSFERASE YKCB-RELATED"/>
    <property type="match status" value="1"/>
</dbReference>
<gene>
    <name evidence="10" type="ordered locus">A2cp1_3502</name>
</gene>
<keyword evidence="7 8" id="KW-0472">Membrane</keyword>
<evidence type="ECO:0000313" key="11">
    <source>
        <dbReference type="Proteomes" id="UP000007089"/>
    </source>
</evidence>
<dbReference type="KEGG" id="acp:A2cp1_3502"/>
<evidence type="ECO:0000259" key="9">
    <source>
        <dbReference type="Pfam" id="PF13231"/>
    </source>
</evidence>
<comment type="subcellular location">
    <subcellularLocation>
        <location evidence="1">Cell membrane</location>
        <topology evidence="1">Multi-pass membrane protein</topology>
    </subcellularLocation>
</comment>
<dbReference type="GO" id="GO:0016763">
    <property type="term" value="F:pentosyltransferase activity"/>
    <property type="evidence" value="ECO:0007669"/>
    <property type="project" value="TreeGrafter"/>
</dbReference>
<protein>
    <submittedName>
        <fullName evidence="10">Glycosyl transferase family 39</fullName>
    </submittedName>
</protein>
<feature type="transmembrane region" description="Helical" evidence="8">
    <location>
        <begin position="326"/>
        <end position="346"/>
    </location>
</feature>
<evidence type="ECO:0000256" key="5">
    <source>
        <dbReference type="ARBA" id="ARBA00022692"/>
    </source>
</evidence>
<reference evidence="10" key="1">
    <citation type="submission" date="2009-01" db="EMBL/GenBank/DDBJ databases">
        <title>Complete sequence of Anaeromyxobacter dehalogenans 2CP-1.</title>
        <authorList>
            <consortium name="US DOE Joint Genome Institute"/>
            <person name="Lucas S."/>
            <person name="Copeland A."/>
            <person name="Lapidus A."/>
            <person name="Glavina del Rio T."/>
            <person name="Dalin E."/>
            <person name="Tice H."/>
            <person name="Bruce D."/>
            <person name="Goodwin L."/>
            <person name="Pitluck S."/>
            <person name="Saunders E."/>
            <person name="Brettin T."/>
            <person name="Detter J.C."/>
            <person name="Han C."/>
            <person name="Larimer F."/>
            <person name="Land M."/>
            <person name="Hauser L."/>
            <person name="Kyrpides N."/>
            <person name="Ovchinnikova G."/>
            <person name="Beliaev A.S."/>
            <person name="Richardson P."/>
        </authorList>
    </citation>
    <scope>NUCLEOTIDE SEQUENCE</scope>
    <source>
        <strain evidence="10">2CP-1</strain>
    </source>
</reference>
<evidence type="ECO:0000256" key="4">
    <source>
        <dbReference type="ARBA" id="ARBA00022679"/>
    </source>
</evidence>
<dbReference type="Proteomes" id="UP000007089">
    <property type="component" value="Chromosome"/>
</dbReference>
<dbReference type="GO" id="GO:0005886">
    <property type="term" value="C:plasma membrane"/>
    <property type="evidence" value="ECO:0007669"/>
    <property type="project" value="UniProtKB-SubCell"/>
</dbReference>
<accession>B8J5H0</accession>
<dbReference type="GO" id="GO:0010041">
    <property type="term" value="P:response to iron(III) ion"/>
    <property type="evidence" value="ECO:0007669"/>
    <property type="project" value="TreeGrafter"/>
</dbReference>
<dbReference type="HOGENOM" id="CLU_036997_0_0_7"/>
<feature type="transmembrane region" description="Helical" evidence="8">
    <location>
        <begin position="144"/>
        <end position="162"/>
    </location>
</feature>
<feature type="transmembrane region" description="Helical" evidence="8">
    <location>
        <begin position="392"/>
        <end position="413"/>
    </location>
</feature>
<evidence type="ECO:0000313" key="10">
    <source>
        <dbReference type="EMBL" id="ACL66832.1"/>
    </source>
</evidence>
<proteinExistence type="predicted"/>
<organism evidence="10 11">
    <name type="scientific">Anaeromyxobacter dehalogenans (strain ATCC BAA-258 / DSM 21875 / 2CP-1)</name>
    <dbReference type="NCBI Taxonomy" id="455488"/>
    <lineage>
        <taxon>Bacteria</taxon>
        <taxon>Pseudomonadati</taxon>
        <taxon>Myxococcota</taxon>
        <taxon>Myxococcia</taxon>
        <taxon>Myxococcales</taxon>
        <taxon>Cystobacterineae</taxon>
        <taxon>Anaeromyxobacteraceae</taxon>
        <taxon>Anaeromyxobacter</taxon>
    </lineage>
</organism>
<feature type="transmembrane region" description="Helical" evidence="8">
    <location>
        <begin position="420"/>
        <end position="439"/>
    </location>
</feature>
<keyword evidence="11" id="KW-1185">Reference proteome</keyword>
<dbReference type="InterPro" id="IPR038731">
    <property type="entry name" value="RgtA/B/C-like"/>
</dbReference>
<feature type="transmembrane region" description="Helical" evidence="8">
    <location>
        <begin position="366"/>
        <end position="386"/>
    </location>
</feature>
<dbReference type="Pfam" id="PF13231">
    <property type="entry name" value="PMT_2"/>
    <property type="match status" value="1"/>
</dbReference>
<name>B8J5H0_ANAD2</name>
<feature type="transmembrane region" description="Helical" evidence="8">
    <location>
        <begin position="221"/>
        <end position="241"/>
    </location>
</feature>
<dbReference type="PROSITE" id="PS51257">
    <property type="entry name" value="PROKAR_LIPOPROTEIN"/>
    <property type="match status" value="1"/>
</dbReference>
<sequence>MSAAPGRAGPPGLGGRVQLLLLAALCACTFVVNAGALTANIMESRNLTAAREMLEKGNWLLPTMNGEPRLEKPPLPTWATAVAMDAFGEEDLGRLRLPAALAGALLVAFAWLLARELTGDRLAPFLAAGTAATSFYVFFMARDITWDIFCHAFMLGAIWQLHRGLARPAGRLASFAAAGLLMGLSFLSKGPVSFFSLLLPYLVARTLSSGVAPYRAAWRPLLLTIVVALAASAAWPAYAWLARPEASAHVAQKESTAWINRNVRPFWQYWSFTAQSGVWAVLATAALVFPYARRRVARLADYRLLAAWIWAGVGLLSLFPEKKERYLLPVLVPMALLTAVYVRALADAFRAGAETRADRALVRANAWLMAAIAAAVPPALWLALRARGASPGWPLLAAAAAVFWALAALLAHAGLRLRPLAMWGGMVGMVAAACVLVLGQVPAIITRNPGYRPYGELRHRADLAGVPFFRAGDVTGKFIEVIWASGREIHAWDPRERPEPPVAPPLLLMTSEPPDRVLAPELARRFRVEDLGVYDGAVDARWGGGALRNHVVVLRPREAGGR</sequence>
<feature type="transmembrane region" description="Helical" evidence="8">
    <location>
        <begin position="95"/>
        <end position="114"/>
    </location>
</feature>
<evidence type="ECO:0000256" key="1">
    <source>
        <dbReference type="ARBA" id="ARBA00004651"/>
    </source>
</evidence>
<dbReference type="PANTHER" id="PTHR33908:SF3">
    <property type="entry name" value="UNDECAPRENYL PHOSPHATE-ALPHA-4-AMINO-4-DEOXY-L-ARABINOSE ARABINOSYL TRANSFERASE"/>
    <property type="match status" value="1"/>
</dbReference>
<evidence type="ECO:0000256" key="3">
    <source>
        <dbReference type="ARBA" id="ARBA00022676"/>
    </source>
</evidence>
<evidence type="ECO:0000256" key="7">
    <source>
        <dbReference type="ARBA" id="ARBA00023136"/>
    </source>
</evidence>
<feature type="transmembrane region" description="Helical" evidence="8">
    <location>
        <begin position="121"/>
        <end position="138"/>
    </location>
</feature>
<keyword evidence="6 8" id="KW-1133">Transmembrane helix</keyword>
<dbReference type="InterPro" id="IPR050297">
    <property type="entry name" value="LipidA_mod_glycosyltrf_83"/>
</dbReference>
<dbReference type="AlphaFoldDB" id="B8J5H0"/>
<keyword evidence="2" id="KW-1003">Cell membrane</keyword>
<evidence type="ECO:0000256" key="8">
    <source>
        <dbReference type="SAM" id="Phobius"/>
    </source>
</evidence>
<keyword evidence="3" id="KW-0328">Glycosyltransferase</keyword>
<evidence type="ECO:0000256" key="6">
    <source>
        <dbReference type="ARBA" id="ARBA00022989"/>
    </source>
</evidence>
<feature type="domain" description="Glycosyltransferase RgtA/B/C/D-like" evidence="9">
    <location>
        <begin position="72"/>
        <end position="225"/>
    </location>
</feature>
<feature type="transmembrane region" description="Helical" evidence="8">
    <location>
        <begin position="304"/>
        <end position="320"/>
    </location>
</feature>
<dbReference type="RefSeq" id="WP_015934626.1">
    <property type="nucleotide sequence ID" value="NC_011891.1"/>
</dbReference>
<feature type="transmembrane region" description="Helical" evidence="8">
    <location>
        <begin position="269"/>
        <end position="292"/>
    </location>
</feature>
<evidence type="ECO:0000256" key="2">
    <source>
        <dbReference type="ARBA" id="ARBA00022475"/>
    </source>
</evidence>
<keyword evidence="4 10" id="KW-0808">Transferase</keyword>
<keyword evidence="5 8" id="KW-0812">Transmembrane</keyword>